<dbReference type="Pfam" id="PF10636">
    <property type="entry name" value="hemP"/>
    <property type="match status" value="1"/>
</dbReference>
<gene>
    <name evidence="1" type="ORF">GCM10011452_19240</name>
</gene>
<dbReference type="Proteomes" id="UP000628984">
    <property type="component" value="Unassembled WGS sequence"/>
</dbReference>
<organism evidence="1 2">
    <name type="scientific">Gemmobacter lanyuensis</name>
    <dbReference type="NCBI Taxonomy" id="1054497"/>
    <lineage>
        <taxon>Bacteria</taxon>
        <taxon>Pseudomonadati</taxon>
        <taxon>Pseudomonadota</taxon>
        <taxon>Alphaproteobacteria</taxon>
        <taxon>Rhodobacterales</taxon>
        <taxon>Paracoccaceae</taxon>
        <taxon>Gemmobacter</taxon>
    </lineage>
</organism>
<dbReference type="InterPro" id="IPR019600">
    <property type="entry name" value="Hemin_uptake_protein_HemP"/>
</dbReference>
<keyword evidence="2" id="KW-1185">Reference proteome</keyword>
<name>A0A918ITB1_9RHOB</name>
<proteinExistence type="predicted"/>
<reference evidence="1" key="2">
    <citation type="submission" date="2020-09" db="EMBL/GenBank/DDBJ databases">
        <authorList>
            <person name="Sun Q."/>
            <person name="Kim S."/>
        </authorList>
    </citation>
    <scope>NUCLEOTIDE SEQUENCE</scope>
    <source>
        <strain evidence="1">KCTC 23714</strain>
    </source>
</reference>
<dbReference type="AlphaFoldDB" id="A0A918ITB1"/>
<reference evidence="1" key="1">
    <citation type="journal article" date="2014" name="Int. J. Syst. Evol. Microbiol.">
        <title>Complete genome sequence of Corynebacterium casei LMG S-19264T (=DSM 44701T), isolated from a smear-ripened cheese.</title>
        <authorList>
            <consortium name="US DOE Joint Genome Institute (JGI-PGF)"/>
            <person name="Walter F."/>
            <person name="Albersmeier A."/>
            <person name="Kalinowski J."/>
            <person name="Ruckert C."/>
        </authorList>
    </citation>
    <scope>NUCLEOTIDE SEQUENCE</scope>
    <source>
        <strain evidence="1">KCTC 23714</strain>
    </source>
</reference>
<protein>
    <submittedName>
        <fullName evidence="1">Hemin uptake protein HemP</fullName>
    </submittedName>
</protein>
<comment type="caution">
    <text evidence="1">The sequence shown here is derived from an EMBL/GenBank/DDBJ whole genome shotgun (WGS) entry which is preliminary data.</text>
</comment>
<evidence type="ECO:0000313" key="1">
    <source>
        <dbReference type="EMBL" id="GGW30917.1"/>
    </source>
</evidence>
<accession>A0A918ITB1</accession>
<dbReference type="RefSeq" id="WP_373296103.1">
    <property type="nucleotide sequence ID" value="NZ_BMYQ01000005.1"/>
</dbReference>
<sequence>MNMQVDPRTLIALTTDRTPCHDALLLTEGGNLARIVLHDQVYSLRITRAGKLILTK</sequence>
<dbReference type="Gene3D" id="2.10.70.10">
    <property type="entry name" value="Complement Module, domain 1"/>
    <property type="match status" value="1"/>
</dbReference>
<dbReference type="EMBL" id="BMYQ01000005">
    <property type="protein sequence ID" value="GGW30917.1"/>
    <property type="molecule type" value="Genomic_DNA"/>
</dbReference>
<evidence type="ECO:0000313" key="2">
    <source>
        <dbReference type="Proteomes" id="UP000628984"/>
    </source>
</evidence>